<evidence type="ECO:0000256" key="3">
    <source>
        <dbReference type="ARBA" id="ARBA00022603"/>
    </source>
</evidence>
<comment type="subcellular location">
    <subcellularLocation>
        <location evidence="6">Cytoplasm</location>
    </subcellularLocation>
</comment>
<dbReference type="EC" id="2.1.1.-" evidence="6"/>
<evidence type="ECO:0000256" key="1">
    <source>
        <dbReference type="ARBA" id="ARBA00022490"/>
    </source>
</evidence>
<accession>A0ABN0C6R0</accession>
<dbReference type="PANTHER" id="PTHR31760:SF0">
    <property type="entry name" value="S-ADENOSYL-L-METHIONINE-DEPENDENT METHYLTRANSFERASES SUPERFAMILY PROTEIN"/>
    <property type="match status" value="1"/>
</dbReference>
<keyword evidence="4 6" id="KW-0808">Transferase</keyword>
<evidence type="ECO:0000313" key="8">
    <source>
        <dbReference type="Proteomes" id="UP000003179"/>
    </source>
</evidence>
<keyword evidence="2 6" id="KW-0698">rRNA processing</keyword>
<keyword evidence="3 6" id="KW-0489">Methyltransferase</keyword>
<comment type="function">
    <text evidence="6">Specifically methylates the N7 position of a guanine in 16S rRNA.</text>
</comment>
<evidence type="ECO:0000256" key="6">
    <source>
        <dbReference type="HAMAP-Rule" id="MF_00074"/>
    </source>
</evidence>
<evidence type="ECO:0000256" key="4">
    <source>
        <dbReference type="ARBA" id="ARBA00022679"/>
    </source>
</evidence>
<dbReference type="HAMAP" id="MF_00074">
    <property type="entry name" value="16SrRNA_methyltr_G"/>
    <property type="match status" value="1"/>
</dbReference>
<comment type="similarity">
    <text evidence="6">Belongs to the methyltransferase superfamily. RNA methyltransferase RsmG family.</text>
</comment>
<dbReference type="GO" id="GO:0008168">
    <property type="term" value="F:methyltransferase activity"/>
    <property type="evidence" value="ECO:0007669"/>
    <property type="project" value="UniProtKB-KW"/>
</dbReference>
<evidence type="ECO:0000313" key="7">
    <source>
        <dbReference type="EMBL" id="EFS92987.1"/>
    </source>
</evidence>
<name>A0ABN0C6R0_9ACTN</name>
<dbReference type="Proteomes" id="UP000003179">
    <property type="component" value="Unassembled WGS sequence"/>
</dbReference>
<comment type="caution">
    <text evidence="6">Lacks conserved residue(s) required for the propagation of feature annotation.</text>
</comment>
<dbReference type="EMBL" id="ADZU01000015">
    <property type="protein sequence ID" value="EFS92987.1"/>
    <property type="molecule type" value="Genomic_DNA"/>
</dbReference>
<reference evidence="7" key="1">
    <citation type="submission" date="2010-08" db="EMBL/GenBank/DDBJ databases">
        <authorList>
            <person name="Weinstock G."/>
            <person name="Sodergren E."/>
            <person name="Clifton S."/>
            <person name="Fulton L."/>
            <person name="Fulton B."/>
            <person name="Courtney L."/>
            <person name="Fronick C."/>
            <person name="Harrison M."/>
            <person name="Strong C."/>
            <person name="Farmer C."/>
            <person name="Delahaunty K."/>
            <person name="Markovic C."/>
            <person name="Hall O."/>
            <person name="Minx P."/>
            <person name="Tomlinson C."/>
            <person name="Mitreva M."/>
            <person name="Hou S."/>
            <person name="Chen J."/>
            <person name="Wollam A."/>
            <person name="Pepin K.H."/>
            <person name="Johnson M."/>
            <person name="Bhonagiri V."/>
            <person name="Zhang X."/>
            <person name="Suruliraj S."/>
            <person name="Warren W."/>
            <person name="Chinwalla A."/>
            <person name="Mardis E.R."/>
            <person name="Wilson R.K."/>
        </authorList>
    </citation>
    <scope>NUCLEOTIDE SEQUENCE [LARGE SCALE GENOMIC DNA]</scope>
    <source>
        <strain evidence="7">HL044PA1</strain>
    </source>
</reference>
<feature type="binding site" evidence="6">
    <location>
        <position position="89"/>
    </location>
    <ligand>
        <name>S-adenosyl-L-methionine</name>
        <dbReference type="ChEBI" id="CHEBI:59789"/>
    </ligand>
</feature>
<dbReference type="NCBIfam" id="TIGR00138">
    <property type="entry name" value="rsmG_gidB"/>
    <property type="match status" value="1"/>
</dbReference>
<feature type="binding site" evidence="6">
    <location>
        <position position="149"/>
    </location>
    <ligand>
        <name>S-adenosyl-L-methionine</name>
        <dbReference type="ChEBI" id="CHEBI:59789"/>
    </ligand>
</feature>
<organism evidence="7 8">
    <name type="scientific">Cutibacterium modestum HL044PA1</name>
    <dbReference type="NCBI Taxonomy" id="765109"/>
    <lineage>
        <taxon>Bacteria</taxon>
        <taxon>Bacillati</taxon>
        <taxon>Actinomycetota</taxon>
        <taxon>Actinomycetes</taxon>
        <taxon>Propionibacteriales</taxon>
        <taxon>Propionibacteriaceae</taxon>
        <taxon>Cutibacterium</taxon>
        <taxon>Cutibacterium modestum</taxon>
    </lineage>
</organism>
<dbReference type="Pfam" id="PF02527">
    <property type="entry name" value="GidB"/>
    <property type="match status" value="1"/>
</dbReference>
<evidence type="ECO:0000256" key="5">
    <source>
        <dbReference type="ARBA" id="ARBA00022691"/>
    </source>
</evidence>
<gene>
    <name evidence="7" type="primary">gidB</name>
    <name evidence="6" type="synonym">rsmG</name>
    <name evidence="7" type="ORF">HMPREF9607_00838</name>
</gene>
<proteinExistence type="inferred from homology"/>
<feature type="binding site" evidence="6">
    <location>
        <begin position="136"/>
        <end position="137"/>
    </location>
    <ligand>
        <name>S-adenosyl-L-methionine</name>
        <dbReference type="ChEBI" id="CHEBI:59789"/>
    </ligand>
</feature>
<dbReference type="InterPro" id="IPR029063">
    <property type="entry name" value="SAM-dependent_MTases_sf"/>
</dbReference>
<dbReference type="GO" id="GO:0032259">
    <property type="term" value="P:methylation"/>
    <property type="evidence" value="ECO:0007669"/>
    <property type="project" value="UniProtKB-KW"/>
</dbReference>
<dbReference type="Gene3D" id="3.40.50.150">
    <property type="entry name" value="Vaccinia Virus protein VP39"/>
    <property type="match status" value="1"/>
</dbReference>
<protein>
    <recommendedName>
        <fullName evidence="6">Ribosomal RNA small subunit methyltransferase G</fullName>
        <ecNumber evidence="6">2.1.1.-</ecNumber>
    </recommendedName>
    <alternativeName>
        <fullName evidence="6">16S rRNA 7-methylguanosine methyltransferase</fullName>
        <shortName evidence="6">16S rRNA m7G methyltransferase</shortName>
    </alternativeName>
</protein>
<keyword evidence="8" id="KW-1185">Reference proteome</keyword>
<evidence type="ECO:0000256" key="2">
    <source>
        <dbReference type="ARBA" id="ARBA00022552"/>
    </source>
</evidence>
<keyword evidence="5 6" id="KW-0949">S-adenosyl-L-methionine</keyword>
<feature type="binding site" evidence="6">
    <location>
        <position position="84"/>
    </location>
    <ligand>
        <name>S-adenosyl-L-methionine</name>
        <dbReference type="ChEBI" id="CHEBI:59789"/>
    </ligand>
</feature>
<comment type="caution">
    <text evidence="7">The sequence shown here is derived from an EMBL/GenBank/DDBJ whole genome shotgun (WGS) entry which is preliminary data.</text>
</comment>
<dbReference type="PANTHER" id="PTHR31760">
    <property type="entry name" value="S-ADENOSYL-L-METHIONINE-DEPENDENT METHYLTRANSFERASES SUPERFAMILY PROTEIN"/>
    <property type="match status" value="1"/>
</dbReference>
<sequence length="223" mass="24529">MTELSGRRGRIFGMTLVSDDVIATRLYRDNYKSIRRYIDILASRGMDWGLIGPREIGKLWERHVLNSAALENLIPEGCRVADVGSGAGLPGIPLAILRPDLEMTLIEPMLRRSDFLNETVEELGLDDRVTVVRSRAENAGLDVDIVVSRAVAKLATLIEWTADMIVDSGSLLALKGRSAEDEVAKAKTELSKRRLSAEVLLVRADPASEVTRAVRVRRVGKPG</sequence>
<keyword evidence="1 6" id="KW-0963">Cytoplasm</keyword>
<dbReference type="InterPro" id="IPR003682">
    <property type="entry name" value="rRNA_ssu_MeTfrase_G"/>
</dbReference>
<dbReference type="SUPFAM" id="SSF53335">
    <property type="entry name" value="S-adenosyl-L-methionine-dependent methyltransferases"/>
    <property type="match status" value="1"/>
</dbReference>